<evidence type="ECO:0008006" key="3">
    <source>
        <dbReference type="Google" id="ProtNLM"/>
    </source>
</evidence>
<protein>
    <recommendedName>
        <fullName evidence="3">HEAT repeat domain-containing protein</fullName>
    </recommendedName>
</protein>
<reference evidence="1 2" key="1">
    <citation type="submission" date="2019-09" db="EMBL/GenBank/DDBJ databases">
        <title>Whole genome sequence of Vibrio fortis.</title>
        <authorList>
            <person name="Das S.K."/>
        </authorList>
    </citation>
    <scope>NUCLEOTIDE SEQUENCE [LARGE SCALE GENOMIC DNA]</scope>
    <source>
        <strain evidence="1 2">AN60</strain>
    </source>
</reference>
<dbReference type="AlphaFoldDB" id="A0A5N3R6N2"/>
<gene>
    <name evidence="1" type="ORF">F2P58_03805</name>
</gene>
<sequence length="223" mass="25052">MRMIKLAREVSTGSGISRLEFKAADKSRLLDIVANPSSSYSDFHDALTLLAKSRGLFGWGQGNDHIANRLRELFSSADYDDEKKLRILEVLESDIAMLPIAEHLIKDEKAPYRFKSQAFKILSQRDSGSYYGEIAQKYALDLLKSGSDENDLLLASSYIAKNEPLSPEITSYIDRLKTFKRSQSLSLRLSLVDALLTNIPSKSGPTFLNTNFLNHHSSTKFEL</sequence>
<accession>A0A5N3R6N2</accession>
<evidence type="ECO:0000313" key="1">
    <source>
        <dbReference type="EMBL" id="KAB0290068.1"/>
    </source>
</evidence>
<comment type="caution">
    <text evidence="1">The sequence shown here is derived from an EMBL/GenBank/DDBJ whole genome shotgun (WGS) entry which is preliminary data.</text>
</comment>
<dbReference type="EMBL" id="VWSE01000003">
    <property type="protein sequence ID" value="KAB0290068.1"/>
    <property type="molecule type" value="Genomic_DNA"/>
</dbReference>
<dbReference type="Proteomes" id="UP000326789">
    <property type="component" value="Unassembled WGS sequence"/>
</dbReference>
<proteinExistence type="predicted"/>
<name>A0A5N3R6N2_9VIBR</name>
<evidence type="ECO:0000313" key="2">
    <source>
        <dbReference type="Proteomes" id="UP000326789"/>
    </source>
</evidence>
<organism evidence="1 2">
    <name type="scientific">Vibrio fortis</name>
    <dbReference type="NCBI Taxonomy" id="212667"/>
    <lineage>
        <taxon>Bacteria</taxon>
        <taxon>Pseudomonadati</taxon>
        <taxon>Pseudomonadota</taxon>
        <taxon>Gammaproteobacteria</taxon>
        <taxon>Vibrionales</taxon>
        <taxon>Vibrionaceae</taxon>
        <taxon>Vibrio</taxon>
    </lineage>
</organism>